<feature type="domain" description="Major facilitator superfamily (MFS) profile" evidence="11">
    <location>
        <begin position="18"/>
        <end position="437"/>
    </location>
</feature>
<feature type="transmembrane region" description="Helical" evidence="10">
    <location>
        <begin position="111"/>
        <end position="137"/>
    </location>
</feature>
<comment type="subcellular location">
    <subcellularLocation>
        <location evidence="1">Basolateral cell membrane</location>
        <topology evidence="1">Multi-pass membrane protein</topology>
    </subcellularLocation>
</comment>
<feature type="transmembrane region" description="Helical" evidence="10">
    <location>
        <begin position="144"/>
        <end position="163"/>
    </location>
</feature>
<dbReference type="EMBL" id="CAJHUB010000678">
    <property type="protein sequence ID" value="CAD7677153.1"/>
    <property type="molecule type" value="Genomic_DNA"/>
</dbReference>
<evidence type="ECO:0000256" key="4">
    <source>
        <dbReference type="ARBA" id="ARBA00022475"/>
    </source>
</evidence>
<sequence>MGAGGPRRGEGPPDGGWGWAVLGACFVVTGFAYGFPKAVSVFFRALMRDFGAGYSDTAWVSSIMLAMLYGTGPVSSILVTRFGCRPVMLVGGLLASAGMVLASFATRLLELYLTAGVLTGLGLALNFQPSLIMLGLYFERRRPLANGLAAAGSPVFLSALSPLGQQLLEHFGWRGGFLLLGGLLLHCCACGAVMRPPPGPGPRPRRDSADEPPADADAEAEAEAERPALRLREAPPGGRPRRRLLDVAVCADRAFAVYAVTKFLMALGLFVPAILLVNYAKDAGVPDADAAFLLSIVGFVDIVARPACGALAGLARLRPHVAYLFSLALVANGLTDLSSARARSYGALVAFCVAFGLSYGMVGALQFEVLMAAVGSLRFPSALGLVLLVEAVAVLIGPPSAGRLVDALKNYEIIFYLAGSEVALAGIFMAVATKCCLHRSRDTPPGQAAEGGASDTEDAEAEADSEALPTGAEEPGSHEPPEVPSPGARPAEVEAGPGRDTKSV</sequence>
<dbReference type="FunFam" id="1.20.1250.20:FF:000077">
    <property type="entry name" value="Proton-coupled monocarboxylate transporter 3"/>
    <property type="match status" value="1"/>
</dbReference>
<keyword evidence="3" id="KW-0813">Transport</keyword>
<dbReference type="PANTHER" id="PTHR11360:SF26">
    <property type="entry name" value="MONOCARBOXYLATE TRANSPORTER 3"/>
    <property type="match status" value="1"/>
</dbReference>
<feature type="transmembrane region" description="Helical" evidence="10">
    <location>
        <begin position="379"/>
        <end position="401"/>
    </location>
</feature>
<evidence type="ECO:0000256" key="3">
    <source>
        <dbReference type="ARBA" id="ARBA00022448"/>
    </source>
</evidence>
<evidence type="ECO:0000313" key="13">
    <source>
        <dbReference type="Proteomes" id="UP000645828"/>
    </source>
</evidence>
<feature type="transmembrane region" description="Helical" evidence="10">
    <location>
        <begin position="345"/>
        <end position="367"/>
    </location>
</feature>
<protein>
    <submittedName>
        <fullName evidence="12">(raccoon dog) hypothetical protein</fullName>
    </submittedName>
</protein>
<evidence type="ECO:0000256" key="9">
    <source>
        <dbReference type="SAM" id="MobiDB-lite"/>
    </source>
</evidence>
<feature type="compositionally biased region" description="Acidic residues" evidence="9">
    <location>
        <begin position="455"/>
        <end position="465"/>
    </location>
</feature>
<dbReference type="InterPro" id="IPR050327">
    <property type="entry name" value="Proton-linked_MCT"/>
</dbReference>
<keyword evidence="13" id="KW-1185">Reference proteome</keyword>
<evidence type="ECO:0000256" key="7">
    <source>
        <dbReference type="ARBA" id="ARBA00022989"/>
    </source>
</evidence>
<comment type="similarity">
    <text evidence="2">Belongs to the major facilitator superfamily. Monocarboxylate porter (TC 2.A.1.13) family.</text>
</comment>
<accession>A0A811YLE5</accession>
<evidence type="ECO:0000256" key="1">
    <source>
        <dbReference type="ARBA" id="ARBA00004554"/>
    </source>
</evidence>
<dbReference type="SUPFAM" id="SSF103473">
    <property type="entry name" value="MFS general substrate transporter"/>
    <property type="match status" value="1"/>
</dbReference>
<name>A0A811YLE5_NYCPR</name>
<keyword evidence="6" id="KW-0769">Symport</keyword>
<dbReference type="PANTHER" id="PTHR11360">
    <property type="entry name" value="MONOCARBOXYLATE TRANSPORTER"/>
    <property type="match status" value="1"/>
</dbReference>
<keyword evidence="4" id="KW-1003">Cell membrane</keyword>
<feature type="transmembrane region" description="Helical" evidence="10">
    <location>
        <begin position="59"/>
        <end position="80"/>
    </location>
</feature>
<feature type="transmembrane region" description="Helical" evidence="10">
    <location>
        <begin position="17"/>
        <end position="39"/>
    </location>
</feature>
<feature type="region of interest" description="Disordered" evidence="9">
    <location>
        <begin position="441"/>
        <end position="504"/>
    </location>
</feature>
<feature type="transmembrane region" description="Helical" evidence="10">
    <location>
        <begin position="87"/>
        <end position="105"/>
    </location>
</feature>
<dbReference type="GO" id="GO:0016323">
    <property type="term" value="C:basolateral plasma membrane"/>
    <property type="evidence" value="ECO:0007669"/>
    <property type="project" value="UniProtKB-SubCell"/>
</dbReference>
<reference evidence="12" key="1">
    <citation type="submission" date="2020-12" db="EMBL/GenBank/DDBJ databases">
        <authorList>
            <consortium name="Molecular Ecology Group"/>
        </authorList>
    </citation>
    <scope>NUCLEOTIDE SEQUENCE</scope>
    <source>
        <strain evidence="12">TBG_1078</strain>
    </source>
</reference>
<dbReference type="InterPro" id="IPR011701">
    <property type="entry name" value="MFS"/>
</dbReference>
<feature type="transmembrane region" description="Helical" evidence="10">
    <location>
        <begin position="263"/>
        <end position="280"/>
    </location>
</feature>
<keyword evidence="7 10" id="KW-1133">Transmembrane helix</keyword>
<proteinExistence type="inferred from homology"/>
<evidence type="ECO:0000313" key="12">
    <source>
        <dbReference type="EMBL" id="CAD7677153.1"/>
    </source>
</evidence>
<dbReference type="Pfam" id="PF07690">
    <property type="entry name" value="MFS_1"/>
    <property type="match status" value="1"/>
</dbReference>
<feature type="transmembrane region" description="Helical" evidence="10">
    <location>
        <begin position="321"/>
        <end position="339"/>
    </location>
</feature>
<feature type="compositionally biased region" description="Basic and acidic residues" evidence="9">
    <location>
        <begin position="223"/>
        <end position="233"/>
    </location>
</feature>
<evidence type="ECO:0000256" key="5">
    <source>
        <dbReference type="ARBA" id="ARBA00022692"/>
    </source>
</evidence>
<keyword evidence="8 10" id="KW-0472">Membrane</keyword>
<dbReference type="PROSITE" id="PS51257">
    <property type="entry name" value="PROKAR_LIPOPROTEIN"/>
    <property type="match status" value="1"/>
</dbReference>
<evidence type="ECO:0000256" key="10">
    <source>
        <dbReference type="SAM" id="Phobius"/>
    </source>
</evidence>
<feature type="transmembrane region" description="Helical" evidence="10">
    <location>
        <begin position="175"/>
        <end position="194"/>
    </location>
</feature>
<organism evidence="12 13">
    <name type="scientific">Nyctereutes procyonoides</name>
    <name type="common">Raccoon dog</name>
    <name type="synonym">Canis procyonoides</name>
    <dbReference type="NCBI Taxonomy" id="34880"/>
    <lineage>
        <taxon>Eukaryota</taxon>
        <taxon>Metazoa</taxon>
        <taxon>Chordata</taxon>
        <taxon>Craniata</taxon>
        <taxon>Vertebrata</taxon>
        <taxon>Euteleostomi</taxon>
        <taxon>Mammalia</taxon>
        <taxon>Eutheria</taxon>
        <taxon>Laurasiatheria</taxon>
        <taxon>Carnivora</taxon>
        <taxon>Caniformia</taxon>
        <taxon>Canidae</taxon>
        <taxon>Nyctereutes</taxon>
    </lineage>
</organism>
<keyword evidence="5 10" id="KW-0812">Transmembrane</keyword>
<dbReference type="InterPro" id="IPR036259">
    <property type="entry name" value="MFS_trans_sf"/>
</dbReference>
<dbReference type="NCBIfam" id="TIGR00892">
    <property type="entry name" value="2A0113"/>
    <property type="match status" value="1"/>
</dbReference>
<dbReference type="PROSITE" id="PS50850">
    <property type="entry name" value="MFS"/>
    <property type="match status" value="1"/>
</dbReference>
<dbReference type="GO" id="GO:0015293">
    <property type="term" value="F:symporter activity"/>
    <property type="evidence" value="ECO:0007669"/>
    <property type="project" value="UniProtKB-KW"/>
</dbReference>
<evidence type="ECO:0000256" key="2">
    <source>
        <dbReference type="ARBA" id="ARBA00006727"/>
    </source>
</evidence>
<gene>
    <name evidence="12" type="ORF">NYPRO_LOCUS9949</name>
</gene>
<dbReference type="InterPro" id="IPR020846">
    <property type="entry name" value="MFS_dom"/>
</dbReference>
<dbReference type="Gene3D" id="1.20.1250.20">
    <property type="entry name" value="MFS general substrate transporter like domains"/>
    <property type="match status" value="1"/>
</dbReference>
<feature type="region of interest" description="Disordered" evidence="9">
    <location>
        <begin position="197"/>
        <end position="235"/>
    </location>
</feature>
<evidence type="ECO:0000259" key="11">
    <source>
        <dbReference type="PROSITE" id="PS50850"/>
    </source>
</evidence>
<dbReference type="GO" id="GO:0008028">
    <property type="term" value="F:monocarboxylic acid transmembrane transporter activity"/>
    <property type="evidence" value="ECO:0007669"/>
    <property type="project" value="InterPro"/>
</dbReference>
<dbReference type="Proteomes" id="UP000645828">
    <property type="component" value="Unassembled WGS sequence"/>
</dbReference>
<feature type="transmembrane region" description="Helical" evidence="10">
    <location>
        <begin position="413"/>
        <end position="432"/>
    </location>
</feature>
<dbReference type="AlphaFoldDB" id="A0A811YLE5"/>
<feature type="compositionally biased region" description="Acidic residues" evidence="9">
    <location>
        <begin position="210"/>
        <end position="222"/>
    </location>
</feature>
<dbReference type="InterPro" id="IPR004743">
    <property type="entry name" value="MCT"/>
</dbReference>
<evidence type="ECO:0000256" key="6">
    <source>
        <dbReference type="ARBA" id="ARBA00022847"/>
    </source>
</evidence>
<evidence type="ECO:0000256" key="8">
    <source>
        <dbReference type="ARBA" id="ARBA00023136"/>
    </source>
</evidence>
<comment type="caution">
    <text evidence="12">The sequence shown here is derived from an EMBL/GenBank/DDBJ whole genome shotgun (WGS) entry which is preliminary data.</text>
</comment>
<feature type="transmembrane region" description="Helical" evidence="10">
    <location>
        <begin position="292"/>
        <end position="314"/>
    </location>
</feature>